<evidence type="ECO:0000259" key="1">
    <source>
        <dbReference type="PROSITE" id="PS51186"/>
    </source>
</evidence>
<dbReference type="EMBL" id="BAABAA010000001">
    <property type="protein sequence ID" value="GAA3538159.1"/>
    <property type="molecule type" value="Genomic_DNA"/>
</dbReference>
<accession>A0ABP6VM20</accession>
<name>A0ABP6VM20_9ACTN</name>
<dbReference type="Gene3D" id="3.40.630.30">
    <property type="match status" value="1"/>
</dbReference>
<protein>
    <recommendedName>
        <fullName evidence="1">N-acetyltransferase domain-containing protein</fullName>
    </recommendedName>
</protein>
<dbReference type="InterPro" id="IPR000182">
    <property type="entry name" value="GNAT_dom"/>
</dbReference>
<dbReference type="Proteomes" id="UP001501222">
    <property type="component" value="Unassembled WGS sequence"/>
</dbReference>
<dbReference type="InterPro" id="IPR016181">
    <property type="entry name" value="Acyl_CoA_acyltransferase"/>
</dbReference>
<dbReference type="PROSITE" id="PS51186">
    <property type="entry name" value="GNAT"/>
    <property type="match status" value="1"/>
</dbReference>
<comment type="caution">
    <text evidence="2">The sequence shown here is derived from an EMBL/GenBank/DDBJ whole genome shotgun (WGS) entry which is preliminary data.</text>
</comment>
<proteinExistence type="predicted"/>
<sequence length="291" mass="31286">MTACGCRGKQVGRLVKVCSMNLVELAELAEADLMFGIAGIEGPVREGLGITGQRFGRGVAISVRDDPSQYWSRAQGFGFDRPVTAELIGEVVEFYRAAGTPIAHFNLAPDVLPADWDEIRAAYGLEAGGTVVKLVRDASPVAEAGTSLRIGPVDRADSDDVRAWVETQMISFGLPDRDGLLRRMLAALCQVPAFQPYAGWDGGKLVATAGLYVHGEVGECVSAATLPEYRGRGAQSALIALRVEDALAAGCKWLSTETGKPAEGERNPSLDNMRRAGFKDLYDRPSWTWKP</sequence>
<organism evidence="2 3">
    <name type="scientific">Kribbella ginsengisoli</name>
    <dbReference type="NCBI Taxonomy" id="363865"/>
    <lineage>
        <taxon>Bacteria</taxon>
        <taxon>Bacillati</taxon>
        <taxon>Actinomycetota</taxon>
        <taxon>Actinomycetes</taxon>
        <taxon>Propionibacteriales</taxon>
        <taxon>Kribbellaceae</taxon>
        <taxon>Kribbella</taxon>
    </lineage>
</organism>
<feature type="domain" description="N-acetyltransferase" evidence="1">
    <location>
        <begin position="148"/>
        <end position="291"/>
    </location>
</feature>
<dbReference type="Pfam" id="PF00583">
    <property type="entry name" value="Acetyltransf_1"/>
    <property type="match status" value="1"/>
</dbReference>
<dbReference type="CDD" id="cd04301">
    <property type="entry name" value="NAT_SF"/>
    <property type="match status" value="1"/>
</dbReference>
<evidence type="ECO:0000313" key="3">
    <source>
        <dbReference type="Proteomes" id="UP001501222"/>
    </source>
</evidence>
<reference evidence="3" key="1">
    <citation type="journal article" date="2019" name="Int. J. Syst. Evol. Microbiol.">
        <title>The Global Catalogue of Microorganisms (GCM) 10K type strain sequencing project: providing services to taxonomists for standard genome sequencing and annotation.</title>
        <authorList>
            <consortium name="The Broad Institute Genomics Platform"/>
            <consortium name="The Broad Institute Genome Sequencing Center for Infectious Disease"/>
            <person name="Wu L."/>
            <person name="Ma J."/>
        </authorList>
    </citation>
    <scope>NUCLEOTIDE SEQUENCE [LARGE SCALE GENOMIC DNA]</scope>
    <source>
        <strain evidence="3">JCM 16928</strain>
    </source>
</reference>
<dbReference type="SUPFAM" id="SSF55729">
    <property type="entry name" value="Acyl-CoA N-acyltransferases (Nat)"/>
    <property type="match status" value="1"/>
</dbReference>
<evidence type="ECO:0000313" key="2">
    <source>
        <dbReference type="EMBL" id="GAA3538159.1"/>
    </source>
</evidence>
<keyword evidence="3" id="KW-1185">Reference proteome</keyword>
<gene>
    <name evidence="2" type="ORF">GCM10022235_02000</name>
</gene>